<keyword evidence="2" id="KW-1185">Reference proteome</keyword>
<proteinExistence type="predicted"/>
<comment type="caution">
    <text evidence="1">The sequence shown here is derived from an EMBL/GenBank/DDBJ whole genome shotgun (WGS) entry which is preliminary data.</text>
</comment>
<gene>
    <name evidence="1" type="ORF">DPEC_G00049690</name>
</gene>
<evidence type="ECO:0000313" key="2">
    <source>
        <dbReference type="Proteomes" id="UP001157502"/>
    </source>
</evidence>
<name>A0ACC2HAT2_DALPE</name>
<organism evidence="1 2">
    <name type="scientific">Dallia pectoralis</name>
    <name type="common">Alaska blackfish</name>
    <dbReference type="NCBI Taxonomy" id="75939"/>
    <lineage>
        <taxon>Eukaryota</taxon>
        <taxon>Metazoa</taxon>
        <taxon>Chordata</taxon>
        <taxon>Craniata</taxon>
        <taxon>Vertebrata</taxon>
        <taxon>Euteleostomi</taxon>
        <taxon>Actinopterygii</taxon>
        <taxon>Neopterygii</taxon>
        <taxon>Teleostei</taxon>
        <taxon>Protacanthopterygii</taxon>
        <taxon>Esociformes</taxon>
        <taxon>Umbridae</taxon>
        <taxon>Dallia</taxon>
    </lineage>
</organism>
<protein>
    <submittedName>
        <fullName evidence="1">Uncharacterized protein</fullName>
    </submittedName>
</protein>
<dbReference type="Proteomes" id="UP001157502">
    <property type="component" value="Chromosome 4"/>
</dbReference>
<accession>A0ACC2HAT2</accession>
<evidence type="ECO:0000313" key="1">
    <source>
        <dbReference type="EMBL" id="KAJ8013091.1"/>
    </source>
</evidence>
<reference evidence="1" key="1">
    <citation type="submission" date="2021-05" db="EMBL/GenBank/DDBJ databases">
        <authorList>
            <person name="Pan Q."/>
            <person name="Jouanno E."/>
            <person name="Zahm M."/>
            <person name="Klopp C."/>
            <person name="Cabau C."/>
            <person name="Louis A."/>
            <person name="Berthelot C."/>
            <person name="Parey E."/>
            <person name="Roest Crollius H."/>
            <person name="Montfort J."/>
            <person name="Robinson-Rechavi M."/>
            <person name="Bouchez O."/>
            <person name="Lampietro C."/>
            <person name="Lopez Roques C."/>
            <person name="Donnadieu C."/>
            <person name="Postlethwait J."/>
            <person name="Bobe J."/>
            <person name="Dillon D."/>
            <person name="Chandos A."/>
            <person name="von Hippel F."/>
            <person name="Guiguen Y."/>
        </authorList>
    </citation>
    <scope>NUCLEOTIDE SEQUENCE</scope>
    <source>
        <strain evidence="1">YG-Jan2019</strain>
    </source>
</reference>
<dbReference type="EMBL" id="CM055731">
    <property type="protein sequence ID" value="KAJ8013091.1"/>
    <property type="molecule type" value="Genomic_DNA"/>
</dbReference>
<sequence length="123" mass="13045">MAGGDSQAKLSVSFLATGREIQSLTSSPLAAVDGEGVGGCGGGVDAGNVVLCSNRYIEIPSALFHLDELLFHLKVTLPTSHSEARPVRQNLRGLPQPGASRRYRQTPRSDFESYATEIGFLAV</sequence>